<evidence type="ECO:0000256" key="1">
    <source>
        <dbReference type="ARBA" id="ARBA00006096"/>
    </source>
</evidence>
<protein>
    <submittedName>
        <fullName evidence="4">D-alanyl-D-alanine carboxypeptidase/D-alanyl-D-alanine-endopeptidase</fullName>
        <ecNumber evidence="4">3.4.16.4</ecNumber>
    </submittedName>
</protein>
<reference evidence="4 5" key="1">
    <citation type="submission" date="2019-09" db="EMBL/GenBank/DDBJ databases">
        <title>Complete Genome Sequence of Janibacter melonis M714 with both human health impact and industrial applications.</title>
        <authorList>
            <person name="Jin M."/>
            <person name="Zhao Q.R."/>
        </authorList>
    </citation>
    <scope>NUCLEOTIDE SEQUENCE [LARGE SCALE GENOMIC DNA]</scope>
    <source>
        <strain evidence="4 5">M714</strain>
    </source>
</reference>
<keyword evidence="2 4" id="KW-0378">Hydrolase</keyword>
<dbReference type="GO" id="GO:0009002">
    <property type="term" value="F:serine-type D-Ala-D-Ala carboxypeptidase activity"/>
    <property type="evidence" value="ECO:0007669"/>
    <property type="project" value="UniProtKB-EC"/>
</dbReference>
<dbReference type="InterPro" id="IPR000667">
    <property type="entry name" value="Peptidase_S13"/>
</dbReference>
<dbReference type="Gene3D" id="3.40.710.10">
    <property type="entry name" value="DD-peptidase/beta-lactamase superfamily"/>
    <property type="match status" value="2"/>
</dbReference>
<dbReference type="PRINTS" id="PR00922">
    <property type="entry name" value="DADACBPTASE3"/>
</dbReference>
<accession>A0A5P8FIR4</accession>
<dbReference type="PANTHER" id="PTHR30023:SF0">
    <property type="entry name" value="PENICILLIN-SENSITIVE CARBOXYPEPTIDASE A"/>
    <property type="match status" value="1"/>
</dbReference>
<organism evidence="4 5">
    <name type="scientific">Janibacter melonis</name>
    <dbReference type="NCBI Taxonomy" id="262209"/>
    <lineage>
        <taxon>Bacteria</taxon>
        <taxon>Bacillati</taxon>
        <taxon>Actinomycetota</taxon>
        <taxon>Actinomycetes</taxon>
        <taxon>Micrococcales</taxon>
        <taxon>Intrasporangiaceae</taxon>
        <taxon>Janibacter</taxon>
    </lineage>
</organism>
<dbReference type="KEGG" id="jme:EEW87_002560"/>
<dbReference type="NCBIfam" id="TIGR00666">
    <property type="entry name" value="PBP4"/>
    <property type="match status" value="1"/>
</dbReference>
<feature type="region of interest" description="Disordered" evidence="3">
    <location>
        <begin position="83"/>
        <end position="108"/>
    </location>
</feature>
<name>A0A5P8FIR4_9MICO</name>
<evidence type="ECO:0000256" key="2">
    <source>
        <dbReference type="ARBA" id="ARBA00022801"/>
    </source>
</evidence>
<dbReference type="PANTHER" id="PTHR30023">
    <property type="entry name" value="D-ALANYL-D-ALANINE CARBOXYPEPTIDASE"/>
    <property type="match status" value="1"/>
</dbReference>
<gene>
    <name evidence="4" type="primary">dacB</name>
    <name evidence="4" type="ORF">EEW87_002560</name>
</gene>
<keyword evidence="4" id="KW-0645">Protease</keyword>
<dbReference type="EC" id="3.4.16.4" evidence="4"/>
<sequence length="512" mass="52482">MTLRDLDGDVELHELPLHVDDLGSGISFHHHRPLRHQGGVHVRRLAAAASAVVVGAIAYGAADVADVVPGVLTRDVAADVAQITPGPQPGPVGAVAPAASTKAPRPSAGTLARELDPLVEDAWLGRRAGVVVRDALTGEVLYDHRGSAPMVPASTQKILAGAAVAETSDLSSTMTTRVVTGASADEVVLVAGGDTMIAKGAGDPTAVEGRAGMRDLARQVARSLGPEAKGERLTLRLDATYAAGPRVPSTWDPTDVTNGFTQAVTMIGLAGERPEPYQPSPRYPERSALSALRAELTRAGLDVRVDDSASTWRTAAPEGATELGSVESAPLGEVLAEALSSSDNALTENLTRQAALADGARSGDAKDVARWVRSTLTDAGVDMSGTRLLDASGLSRGQRVPADTISEVMQLGITGSAKSLRGVLLGLPVAGFTGTLHERFTEPEAVPAVGVARAKTGTLTGVSGLAGTTTTADGRVLTYVLLADQVPSTTGTLGARAVLDEIVGTLTTCGCR</sequence>
<proteinExistence type="inferred from homology"/>
<dbReference type="Pfam" id="PF02113">
    <property type="entry name" value="Peptidase_S13"/>
    <property type="match status" value="2"/>
</dbReference>
<evidence type="ECO:0000256" key="3">
    <source>
        <dbReference type="SAM" id="MobiDB-lite"/>
    </source>
</evidence>
<dbReference type="GO" id="GO:0006508">
    <property type="term" value="P:proteolysis"/>
    <property type="evidence" value="ECO:0007669"/>
    <property type="project" value="InterPro"/>
</dbReference>
<evidence type="ECO:0000313" key="5">
    <source>
        <dbReference type="Proteomes" id="UP000271708"/>
    </source>
</evidence>
<keyword evidence="4" id="KW-0121">Carboxypeptidase</keyword>
<evidence type="ECO:0000313" key="4">
    <source>
        <dbReference type="EMBL" id="QFQ29449.2"/>
    </source>
</evidence>
<dbReference type="SUPFAM" id="SSF56601">
    <property type="entry name" value="beta-lactamase/transpeptidase-like"/>
    <property type="match status" value="1"/>
</dbReference>
<dbReference type="EMBL" id="CP044548">
    <property type="protein sequence ID" value="QFQ29449.2"/>
    <property type="molecule type" value="Genomic_DNA"/>
</dbReference>
<dbReference type="AlphaFoldDB" id="A0A5P8FIR4"/>
<dbReference type="GO" id="GO:0000270">
    <property type="term" value="P:peptidoglycan metabolic process"/>
    <property type="evidence" value="ECO:0007669"/>
    <property type="project" value="TreeGrafter"/>
</dbReference>
<comment type="similarity">
    <text evidence="1">Belongs to the peptidase S13 family.</text>
</comment>
<dbReference type="Proteomes" id="UP000271708">
    <property type="component" value="Chromosome"/>
</dbReference>
<dbReference type="InterPro" id="IPR012338">
    <property type="entry name" value="Beta-lactam/transpept-like"/>
</dbReference>